<dbReference type="SUPFAM" id="SSF52091">
    <property type="entry name" value="SpoIIaa-like"/>
    <property type="match status" value="1"/>
</dbReference>
<evidence type="ECO:0008006" key="3">
    <source>
        <dbReference type="Google" id="ProtNLM"/>
    </source>
</evidence>
<gene>
    <name evidence="1" type="ORF">H7849_03935</name>
</gene>
<dbReference type="Proteomes" id="UP000515312">
    <property type="component" value="Chromosome"/>
</dbReference>
<reference evidence="1 2" key="1">
    <citation type="submission" date="2020-08" db="EMBL/GenBank/DDBJ databases">
        <title>Edaphobacter telluris sp. nov. and Acidobacterium dinghuensis sp. nov., two acidobacteria isolated from forest soil.</title>
        <authorList>
            <person name="Fu J."/>
            <person name="Qiu L."/>
        </authorList>
    </citation>
    <scope>NUCLEOTIDE SEQUENCE [LARGE SCALE GENOMIC DNA]</scope>
    <source>
        <strain evidence="1">4Y35</strain>
    </source>
</reference>
<dbReference type="InterPro" id="IPR036513">
    <property type="entry name" value="STAS_dom_sf"/>
</dbReference>
<organism evidence="1 2">
    <name type="scientific">Alloacidobacterium dinghuense</name>
    <dbReference type="NCBI Taxonomy" id="2763107"/>
    <lineage>
        <taxon>Bacteria</taxon>
        <taxon>Pseudomonadati</taxon>
        <taxon>Acidobacteriota</taxon>
        <taxon>Terriglobia</taxon>
        <taxon>Terriglobales</taxon>
        <taxon>Acidobacteriaceae</taxon>
        <taxon>Alloacidobacterium</taxon>
    </lineage>
</organism>
<protein>
    <recommendedName>
        <fullName evidence="3">STAS domain-containing protein</fullName>
    </recommendedName>
</protein>
<evidence type="ECO:0000313" key="1">
    <source>
        <dbReference type="EMBL" id="QNI33136.1"/>
    </source>
</evidence>
<sequence>MLKIQRSSNGGVVFALIGQVEIEHVAELQRLFSLEDAKDRIALDLKDVTLVDRSAVKFLSECEADSITLKSCPPYIREWIDQEKKKSTQE</sequence>
<evidence type="ECO:0000313" key="2">
    <source>
        <dbReference type="Proteomes" id="UP000515312"/>
    </source>
</evidence>
<name>A0A7G8BKR6_9BACT</name>
<keyword evidence="2" id="KW-1185">Reference proteome</keyword>
<dbReference type="KEGG" id="adin:H7849_03935"/>
<dbReference type="AlphaFoldDB" id="A0A7G8BKR6"/>
<proteinExistence type="predicted"/>
<accession>A0A7G8BKR6</accession>
<dbReference type="RefSeq" id="WP_186744310.1">
    <property type="nucleotide sequence ID" value="NZ_CP060394.1"/>
</dbReference>
<dbReference type="EMBL" id="CP060394">
    <property type="protein sequence ID" value="QNI33136.1"/>
    <property type="molecule type" value="Genomic_DNA"/>
</dbReference>